<dbReference type="AlphaFoldDB" id="R7QQZ6"/>
<dbReference type="GeneID" id="17318928"/>
<accession>R7QQZ6</accession>
<dbReference type="Proteomes" id="UP000012073">
    <property type="component" value="Unassembled WGS sequence"/>
</dbReference>
<dbReference type="Gramene" id="CDF40912">
    <property type="protein sequence ID" value="CDF40912"/>
    <property type="gene ID" value="CHC_T00007470001"/>
</dbReference>
<name>R7QQZ6_CHOCR</name>
<dbReference type="KEGG" id="ccp:CHC_T00007470001"/>
<dbReference type="RefSeq" id="XP_005711206.1">
    <property type="nucleotide sequence ID" value="XM_005711149.1"/>
</dbReference>
<dbReference type="KEGG" id="ccp:CHC_T00005937001"/>
<proteinExistence type="predicted"/>
<dbReference type="EMBL" id="HG001864">
    <property type="protein sequence ID" value="CDF37729.1"/>
    <property type="molecule type" value="Genomic_DNA"/>
</dbReference>
<gene>
    <name evidence="1" type="ORF">CHC_T00005937001</name>
    <name evidence="2" type="ORF">CHC_T00007470001</name>
</gene>
<dbReference type="Gramene" id="CDF37729">
    <property type="protein sequence ID" value="CDF37729"/>
    <property type="gene ID" value="CHC_T00005937001"/>
</dbReference>
<protein>
    <submittedName>
        <fullName evidence="2">Uncharacterized protein</fullName>
    </submittedName>
</protein>
<reference evidence="3" key="1">
    <citation type="journal article" date="2013" name="Proc. Natl. Acad. Sci. U.S.A.">
        <title>Genome structure and metabolic features in the red seaweed Chondrus crispus shed light on evolution of the Archaeplastida.</title>
        <authorList>
            <person name="Collen J."/>
            <person name="Porcel B."/>
            <person name="Carre W."/>
            <person name="Ball S.G."/>
            <person name="Chaparro C."/>
            <person name="Tonon T."/>
            <person name="Barbeyron T."/>
            <person name="Michel G."/>
            <person name="Noel B."/>
            <person name="Valentin K."/>
            <person name="Elias M."/>
            <person name="Artiguenave F."/>
            <person name="Arun A."/>
            <person name="Aury J.M."/>
            <person name="Barbosa-Neto J.F."/>
            <person name="Bothwell J.H."/>
            <person name="Bouget F.Y."/>
            <person name="Brillet L."/>
            <person name="Cabello-Hurtado F."/>
            <person name="Capella-Gutierrez S."/>
            <person name="Charrier B."/>
            <person name="Cladiere L."/>
            <person name="Cock J.M."/>
            <person name="Coelho S.M."/>
            <person name="Colleoni C."/>
            <person name="Czjzek M."/>
            <person name="Da Silva C."/>
            <person name="Delage L."/>
            <person name="Denoeud F."/>
            <person name="Deschamps P."/>
            <person name="Dittami S.M."/>
            <person name="Gabaldon T."/>
            <person name="Gachon C.M."/>
            <person name="Groisillier A."/>
            <person name="Herve C."/>
            <person name="Jabbari K."/>
            <person name="Katinka M."/>
            <person name="Kloareg B."/>
            <person name="Kowalczyk N."/>
            <person name="Labadie K."/>
            <person name="Leblanc C."/>
            <person name="Lopez P.J."/>
            <person name="McLachlan D.H."/>
            <person name="Meslet-Cladiere L."/>
            <person name="Moustafa A."/>
            <person name="Nehr Z."/>
            <person name="Nyvall Collen P."/>
            <person name="Panaud O."/>
            <person name="Partensky F."/>
            <person name="Poulain J."/>
            <person name="Rensing S.A."/>
            <person name="Rousvoal S."/>
            <person name="Samson G."/>
            <person name="Symeonidi A."/>
            <person name="Weissenbach J."/>
            <person name="Zambounis A."/>
            <person name="Wincker P."/>
            <person name="Boyen C."/>
        </authorList>
    </citation>
    <scope>NUCLEOTIDE SEQUENCE [LARGE SCALE GENOMIC DNA]</scope>
    <source>
        <strain evidence="3">cv. Stackhouse</strain>
    </source>
</reference>
<evidence type="ECO:0000313" key="1">
    <source>
        <dbReference type="EMBL" id="CDF37729.1"/>
    </source>
</evidence>
<evidence type="ECO:0000313" key="2">
    <source>
        <dbReference type="EMBL" id="CDF40912.1"/>
    </source>
</evidence>
<dbReference type="EMBL" id="HG002267">
    <property type="protein sequence ID" value="CDF40912.1"/>
    <property type="molecule type" value="Genomic_DNA"/>
</dbReference>
<reference evidence="2" key="2">
    <citation type="journal article" date="2013" name="Proc. Natl. Acad. Sci. U.S.A.">
        <title>Genome structure and metabolic features in the red seaweed Chondrus crispus shed light on evolution of the Archaeplastida.</title>
        <authorList>
            <person name="Collen J."/>
            <person name="Porcel B."/>
            <person name="Carre W."/>
            <person name="Ball S.G."/>
            <person name="Chaparro C."/>
            <person name="Tonon T."/>
            <person name="Barbeyron T."/>
            <person name="Michel G."/>
            <person name="Noel B."/>
            <person name="Valentin K."/>
            <person name="Elias M."/>
            <person name="Artiguenave F."/>
            <person name="Arun A."/>
            <person name="Aury J.M."/>
            <person name="Barbosa-Neto J.F."/>
            <person name="Bothwell J.H."/>
            <person name="Bouget F.Y."/>
            <person name="Brillet L."/>
            <person name="Cabello-Hurtado F."/>
            <person name="Capella-Gutierrez S."/>
            <person name="Charrier B."/>
            <person name="Cladiere L."/>
            <person name="Cock J.M."/>
            <person name="Coelho S.M."/>
            <person name="Colleoni C."/>
            <person name="Czjzek M."/>
            <person name="Da Silva C."/>
            <person name="Delage L."/>
            <person name="Denoeud F."/>
            <person name="Deschamps P."/>
            <person name="Dittami S.M."/>
            <person name="Gabalden T."/>
            <person name="Gachon C.M."/>
            <person name="Groisillier A."/>
            <person name="Herve C."/>
            <person name="Jabbari K."/>
            <person name="Katinka M."/>
            <person name="Kloareg B."/>
            <person name="Kowalczyk N."/>
            <person name="Labadie K."/>
            <person name="Leblanc C."/>
            <person name="Lopez P.J."/>
            <person name="McLachlan D.H."/>
            <person name="Meslet-Cladiere L."/>
            <person name="Moustafa A."/>
            <person name="Nehr Z."/>
            <person name="Nyvall Collen P."/>
            <person name="Panaud O."/>
            <person name="Partensky F."/>
            <person name="Poulain J."/>
            <person name="Rensing S.A."/>
            <person name="Rousvoal S."/>
            <person name="Samson G."/>
            <person name="Symeonidi A."/>
            <person name="Weissenbach J."/>
            <person name="Zambounis A."/>
            <person name="Wincker P."/>
            <person name="Boyen C."/>
        </authorList>
    </citation>
    <scope>NUCLEOTIDE SEQUENCE [LARGE SCALE GENOMIC DNA]</scope>
    <source>
        <strain evidence="2">Stackhouse</strain>
    </source>
</reference>
<evidence type="ECO:0000313" key="3">
    <source>
        <dbReference type="Proteomes" id="UP000012073"/>
    </source>
</evidence>
<sequence>MNRCIVLQARWGSSLNHHLPQSAA</sequence>
<dbReference type="GeneID" id="17325313"/>
<dbReference type="RefSeq" id="XP_005717600.1">
    <property type="nucleotide sequence ID" value="XM_005717543.1"/>
</dbReference>
<keyword evidence="3" id="KW-1185">Reference proteome</keyword>
<organism evidence="2 3">
    <name type="scientific">Chondrus crispus</name>
    <name type="common">Carrageen Irish moss</name>
    <name type="synonym">Polymorpha crispa</name>
    <dbReference type="NCBI Taxonomy" id="2769"/>
    <lineage>
        <taxon>Eukaryota</taxon>
        <taxon>Rhodophyta</taxon>
        <taxon>Florideophyceae</taxon>
        <taxon>Rhodymeniophycidae</taxon>
        <taxon>Gigartinales</taxon>
        <taxon>Gigartinaceae</taxon>
        <taxon>Chondrus</taxon>
    </lineage>
</organism>
<reference evidence="2" key="3">
    <citation type="submission" date="2013-05" db="EMBL/GenBank/DDBJ databases">
        <authorList>
            <person name="Genoscope - CEA"/>
        </authorList>
    </citation>
    <scope>NUCLEOTIDE SEQUENCE</scope>
    <source>
        <strain evidence="2">Stackhouse</strain>
    </source>
</reference>